<dbReference type="Gene3D" id="3.10.310.30">
    <property type="match status" value="1"/>
</dbReference>
<evidence type="ECO:0000256" key="1">
    <source>
        <dbReference type="SAM" id="MobiDB-lite"/>
    </source>
</evidence>
<feature type="region of interest" description="Disordered" evidence="1">
    <location>
        <begin position="1"/>
        <end position="36"/>
    </location>
</feature>
<dbReference type="InterPro" id="IPR051319">
    <property type="entry name" value="Oligoribo/pAp-PDE_c-di-AMP_PDE"/>
</dbReference>
<dbReference type="RefSeq" id="WP_353647566.1">
    <property type="nucleotide sequence ID" value="NZ_CP159218.1"/>
</dbReference>
<dbReference type="PANTHER" id="PTHR47618:SF1">
    <property type="entry name" value="BIFUNCTIONAL OLIGORIBONUCLEASE AND PAP PHOSPHATASE NRNA"/>
    <property type="match status" value="1"/>
</dbReference>
<dbReference type="EMBL" id="CP159218">
    <property type="protein sequence ID" value="XCG61950.1"/>
    <property type="molecule type" value="Genomic_DNA"/>
</dbReference>
<evidence type="ECO:0000259" key="2">
    <source>
        <dbReference type="Pfam" id="PF01368"/>
    </source>
</evidence>
<dbReference type="GO" id="GO:0003676">
    <property type="term" value="F:nucleic acid binding"/>
    <property type="evidence" value="ECO:0007669"/>
    <property type="project" value="InterPro"/>
</dbReference>
<protein>
    <submittedName>
        <fullName evidence="4">DHH family phosphoesterase</fullName>
    </submittedName>
</protein>
<evidence type="ECO:0000313" key="4">
    <source>
        <dbReference type="EMBL" id="XCG61950.1"/>
    </source>
</evidence>
<proteinExistence type="predicted"/>
<dbReference type="InterPro" id="IPR038763">
    <property type="entry name" value="DHH_sf"/>
</dbReference>
<dbReference type="Gene3D" id="3.90.1640.10">
    <property type="entry name" value="inorganic pyrophosphatase (n-terminal core)"/>
    <property type="match status" value="1"/>
</dbReference>
<feature type="domain" description="DDH" evidence="2">
    <location>
        <begin position="53"/>
        <end position="199"/>
    </location>
</feature>
<dbReference type="InterPro" id="IPR003156">
    <property type="entry name" value="DHHA1_dom"/>
</dbReference>
<feature type="domain" description="DHHA1" evidence="3">
    <location>
        <begin position="277"/>
        <end position="341"/>
    </location>
</feature>
<accession>A0AAU8DKN7</accession>
<evidence type="ECO:0000259" key="3">
    <source>
        <dbReference type="Pfam" id="PF02272"/>
    </source>
</evidence>
<dbReference type="AlphaFoldDB" id="A0AAU8DKN7"/>
<sequence>MVTPVAGAAQGSSVGDDSDPSAGPLPPTVRSSTAPIEDHDRAAVMELLCSAERVLILAHRNPDADALGSALALARGLQMRGCTCWVSFDQPREVPRSLAGLPGAAGVVPADDWFADGSHQPDLVVTVDCGAAERVGRFEALLATAVPVLVIDHHASNPGFGDVNFIDPGADSTTVLIDGLLADLGIPLDAEFATLLYAGLATDTGSFRRADAESLRSAARYLDAGVDGDALLRRLSDSHPFGYLRALARALARVELLPAAAGGLGLVHTLITVEDLRDARSEDAESVIDVIRTAEEAAVAAVFKEQSDGSWLVSLRSRQPVMVTGIAQGFGGGGHAFAAGYSWLGDHDTGLRALLAALG</sequence>
<gene>
    <name evidence="4" type="ORF">ABLG96_11695</name>
</gene>
<organism evidence="4">
    <name type="scientific">Nakamurella sp. A5-74</name>
    <dbReference type="NCBI Taxonomy" id="3158264"/>
    <lineage>
        <taxon>Bacteria</taxon>
        <taxon>Bacillati</taxon>
        <taxon>Actinomycetota</taxon>
        <taxon>Actinomycetes</taxon>
        <taxon>Nakamurellales</taxon>
        <taxon>Nakamurellaceae</taxon>
        <taxon>Nakamurella</taxon>
    </lineage>
</organism>
<reference evidence="4" key="1">
    <citation type="submission" date="2024-05" db="EMBL/GenBank/DDBJ databases">
        <authorList>
            <person name="Cai S.Y."/>
            <person name="Jin L.M."/>
            <person name="Li H.R."/>
        </authorList>
    </citation>
    <scope>NUCLEOTIDE SEQUENCE</scope>
    <source>
        <strain evidence="4">A5-74</strain>
    </source>
</reference>
<name>A0AAU8DKN7_9ACTN</name>
<dbReference type="SUPFAM" id="SSF64182">
    <property type="entry name" value="DHH phosphoesterases"/>
    <property type="match status" value="1"/>
</dbReference>
<dbReference type="InterPro" id="IPR001667">
    <property type="entry name" value="DDH_dom"/>
</dbReference>
<dbReference type="PANTHER" id="PTHR47618">
    <property type="entry name" value="BIFUNCTIONAL OLIGORIBONUCLEASE AND PAP PHOSPHATASE NRNA"/>
    <property type="match status" value="1"/>
</dbReference>
<dbReference type="Pfam" id="PF02272">
    <property type="entry name" value="DHHA1"/>
    <property type="match status" value="1"/>
</dbReference>
<dbReference type="Pfam" id="PF01368">
    <property type="entry name" value="DHH"/>
    <property type="match status" value="1"/>
</dbReference>